<reference evidence="3" key="1">
    <citation type="submission" date="2014-03" db="EMBL/GenBank/DDBJ databases">
        <authorList>
            <person name="Aksoy S."/>
            <person name="Warren W."/>
            <person name="Wilson R.K."/>
        </authorList>
    </citation>
    <scope>NUCLEOTIDE SEQUENCE [LARGE SCALE GENOMIC DNA]</scope>
    <source>
        <strain evidence="3">IAEA</strain>
    </source>
</reference>
<protein>
    <submittedName>
        <fullName evidence="2">Uncharacterized protein</fullName>
    </submittedName>
</protein>
<keyword evidence="1" id="KW-1133">Transmembrane helix</keyword>
<feature type="transmembrane region" description="Helical" evidence="1">
    <location>
        <begin position="186"/>
        <end position="205"/>
    </location>
</feature>
<evidence type="ECO:0000313" key="3">
    <source>
        <dbReference type="Proteomes" id="UP000092445"/>
    </source>
</evidence>
<proteinExistence type="predicted"/>
<evidence type="ECO:0000313" key="2">
    <source>
        <dbReference type="EnsemblMetazoa" id="GPAI000398-PA"/>
    </source>
</evidence>
<keyword evidence="1" id="KW-0472">Membrane</keyword>
<evidence type="ECO:0000256" key="1">
    <source>
        <dbReference type="SAM" id="Phobius"/>
    </source>
</evidence>
<dbReference type="Proteomes" id="UP000092445">
    <property type="component" value="Unassembled WGS sequence"/>
</dbReference>
<accession>A0A1A9Z0N1</accession>
<dbReference type="AlphaFoldDB" id="A0A1A9Z0N1"/>
<keyword evidence="3" id="KW-1185">Reference proteome</keyword>
<dbReference type="STRING" id="7398.A0A1A9Z0N1"/>
<reference evidence="2" key="2">
    <citation type="submission" date="2020-05" db="UniProtKB">
        <authorList>
            <consortium name="EnsemblMetazoa"/>
        </authorList>
    </citation>
    <scope>IDENTIFICATION</scope>
    <source>
        <strain evidence="2">IAEA</strain>
    </source>
</reference>
<sequence>MCERDKRDKMTIGHSLHKVAMLKELIDTLATIKVWQLPPNESFNMRVRLESRYGMCFKPSANLLMQLPKDKSDLLILAPSLNRNLDPPLLAALSLPAKSIIESFTIRLLPVLESVIRMCTWKMAINKFCLKENQSTFETEARKFHLFPVTAKHFLTSTAKSLVCHVAAVQAAAIVKVVVFRKHFNLHYDVLFLRYFHFLFSYHVLYASRYRKEA</sequence>
<dbReference type="VEuPathDB" id="VectorBase:GPAI000398"/>
<keyword evidence="1" id="KW-0812">Transmembrane</keyword>
<organism evidence="2 3">
    <name type="scientific">Glossina pallidipes</name>
    <name type="common">Tsetse fly</name>
    <dbReference type="NCBI Taxonomy" id="7398"/>
    <lineage>
        <taxon>Eukaryota</taxon>
        <taxon>Metazoa</taxon>
        <taxon>Ecdysozoa</taxon>
        <taxon>Arthropoda</taxon>
        <taxon>Hexapoda</taxon>
        <taxon>Insecta</taxon>
        <taxon>Pterygota</taxon>
        <taxon>Neoptera</taxon>
        <taxon>Endopterygota</taxon>
        <taxon>Diptera</taxon>
        <taxon>Brachycera</taxon>
        <taxon>Muscomorpha</taxon>
        <taxon>Hippoboscoidea</taxon>
        <taxon>Glossinidae</taxon>
        <taxon>Glossina</taxon>
    </lineage>
</organism>
<dbReference type="EnsemblMetazoa" id="GPAI000398-RA">
    <property type="protein sequence ID" value="GPAI000398-PA"/>
    <property type="gene ID" value="GPAI000398"/>
</dbReference>
<name>A0A1A9Z0N1_GLOPL</name>
<feature type="transmembrane region" description="Helical" evidence="1">
    <location>
        <begin position="162"/>
        <end position="180"/>
    </location>
</feature>